<dbReference type="CDD" id="cd06127">
    <property type="entry name" value="DEDDh"/>
    <property type="match status" value="1"/>
</dbReference>
<sequence>MNLIFFDIECASVYKTTAKICAFGYVLCDENFNILKKEDILINPKGAFHLTDSKGEKGLVLPYKYGDFKKYPDFRTVYPKIRELLEDKNNIVAGHATYNDVNYLNLETRRFSLPSFNFSFSDTQLIYMTLTGGFSRQYGLEYITKDLNIEFIPHRAADDAYATMRVAEAMCRSKNCNFEELEKLLKITRGKIENYCMVKPRSIGYSEYAAIRRAAKEERSRARREFYVTLSRKKRRPDGSLKGNIFNFARCIEDDLPLSLPLLDKIYAAGGEYTQKLANCNIYCAPEGDASTRTRAALTREGLKIISLEELEELLK</sequence>
<dbReference type="SUPFAM" id="SSF53098">
    <property type="entry name" value="Ribonuclease H-like"/>
    <property type="match status" value="1"/>
</dbReference>
<evidence type="ECO:0000259" key="1">
    <source>
        <dbReference type="SMART" id="SM00479"/>
    </source>
</evidence>
<dbReference type="Proteomes" id="UP000824110">
    <property type="component" value="Unassembled WGS sequence"/>
</dbReference>
<dbReference type="SMART" id="SM00479">
    <property type="entry name" value="EXOIII"/>
    <property type="match status" value="1"/>
</dbReference>
<comment type="caution">
    <text evidence="2">The sequence shown here is derived from an EMBL/GenBank/DDBJ whole genome shotgun (WGS) entry which is preliminary data.</text>
</comment>
<dbReference type="GO" id="GO:0004527">
    <property type="term" value="F:exonuclease activity"/>
    <property type="evidence" value="ECO:0007669"/>
    <property type="project" value="UniProtKB-KW"/>
</dbReference>
<evidence type="ECO:0000313" key="2">
    <source>
        <dbReference type="EMBL" id="HIU61250.1"/>
    </source>
</evidence>
<gene>
    <name evidence="2" type="ORF">IAB69_01185</name>
</gene>
<keyword evidence="2" id="KW-0378">Hydrolase</keyword>
<dbReference type="AlphaFoldDB" id="A0A9D1SIJ2"/>
<dbReference type="InterPro" id="IPR013520">
    <property type="entry name" value="Ribonucl_H"/>
</dbReference>
<protein>
    <submittedName>
        <fullName evidence="2">3'-5' exonuclease</fullName>
    </submittedName>
</protein>
<dbReference type="Gene3D" id="3.30.420.10">
    <property type="entry name" value="Ribonuclease H-like superfamily/Ribonuclease H"/>
    <property type="match status" value="1"/>
</dbReference>
<proteinExistence type="predicted"/>
<dbReference type="EMBL" id="DVNE01000011">
    <property type="protein sequence ID" value="HIU61250.1"/>
    <property type="molecule type" value="Genomic_DNA"/>
</dbReference>
<name>A0A9D1SIJ2_9FIRM</name>
<dbReference type="InterPro" id="IPR036397">
    <property type="entry name" value="RNaseH_sf"/>
</dbReference>
<reference evidence="2" key="1">
    <citation type="submission" date="2020-10" db="EMBL/GenBank/DDBJ databases">
        <authorList>
            <person name="Gilroy R."/>
        </authorList>
    </citation>
    <scope>NUCLEOTIDE SEQUENCE</scope>
    <source>
        <strain evidence="2">CHK195-12923</strain>
    </source>
</reference>
<keyword evidence="2" id="KW-0269">Exonuclease</keyword>
<accession>A0A9D1SIJ2</accession>
<organism evidence="2 3">
    <name type="scientific">Candidatus Coproplasma excrementigallinarum</name>
    <dbReference type="NCBI Taxonomy" id="2840747"/>
    <lineage>
        <taxon>Bacteria</taxon>
        <taxon>Bacillati</taxon>
        <taxon>Bacillota</taxon>
        <taxon>Clostridia</taxon>
        <taxon>Eubacteriales</taxon>
        <taxon>Candidatus Coproplasma</taxon>
    </lineage>
</organism>
<evidence type="ECO:0000313" key="3">
    <source>
        <dbReference type="Proteomes" id="UP000824110"/>
    </source>
</evidence>
<feature type="domain" description="Exonuclease" evidence="1">
    <location>
        <begin position="2"/>
        <end position="176"/>
    </location>
</feature>
<dbReference type="InterPro" id="IPR012337">
    <property type="entry name" value="RNaseH-like_sf"/>
</dbReference>
<reference evidence="2" key="2">
    <citation type="journal article" date="2021" name="PeerJ">
        <title>Extensive microbial diversity within the chicken gut microbiome revealed by metagenomics and culture.</title>
        <authorList>
            <person name="Gilroy R."/>
            <person name="Ravi A."/>
            <person name="Getino M."/>
            <person name="Pursley I."/>
            <person name="Horton D.L."/>
            <person name="Alikhan N.F."/>
            <person name="Baker D."/>
            <person name="Gharbi K."/>
            <person name="Hall N."/>
            <person name="Watson M."/>
            <person name="Adriaenssens E.M."/>
            <person name="Foster-Nyarko E."/>
            <person name="Jarju S."/>
            <person name="Secka A."/>
            <person name="Antonio M."/>
            <person name="Oren A."/>
            <person name="Chaudhuri R.R."/>
            <person name="La Ragione R."/>
            <person name="Hildebrand F."/>
            <person name="Pallen M.J."/>
        </authorList>
    </citation>
    <scope>NUCLEOTIDE SEQUENCE</scope>
    <source>
        <strain evidence="2">CHK195-12923</strain>
    </source>
</reference>
<dbReference type="Pfam" id="PF00929">
    <property type="entry name" value="RNase_T"/>
    <property type="match status" value="1"/>
</dbReference>
<keyword evidence="2" id="KW-0540">Nuclease</keyword>
<dbReference type="GO" id="GO:0003676">
    <property type="term" value="F:nucleic acid binding"/>
    <property type="evidence" value="ECO:0007669"/>
    <property type="project" value="InterPro"/>
</dbReference>